<dbReference type="Gene3D" id="1.10.720.30">
    <property type="entry name" value="SAP domain"/>
    <property type="match status" value="1"/>
</dbReference>
<feature type="non-terminal residue" evidence="3">
    <location>
        <position position="184"/>
    </location>
</feature>
<dbReference type="Pfam" id="PF02037">
    <property type="entry name" value="SAP"/>
    <property type="match status" value="1"/>
</dbReference>
<feature type="compositionally biased region" description="Acidic residues" evidence="1">
    <location>
        <begin position="65"/>
        <end position="75"/>
    </location>
</feature>
<protein>
    <recommendedName>
        <fullName evidence="2">SAP domain-containing protein</fullName>
    </recommendedName>
</protein>
<dbReference type="InterPro" id="IPR036361">
    <property type="entry name" value="SAP_dom_sf"/>
</dbReference>
<dbReference type="AlphaFoldDB" id="A0A381UAK5"/>
<feature type="domain" description="SAP" evidence="2">
    <location>
        <begin position="12"/>
        <end position="46"/>
    </location>
</feature>
<feature type="compositionally biased region" description="Acidic residues" evidence="1">
    <location>
        <begin position="115"/>
        <end position="126"/>
    </location>
</feature>
<proteinExistence type="predicted"/>
<feature type="compositionally biased region" description="Low complexity" evidence="1">
    <location>
        <begin position="127"/>
        <end position="138"/>
    </location>
</feature>
<accession>A0A381UAK5</accession>
<organism evidence="3">
    <name type="scientific">marine metagenome</name>
    <dbReference type="NCBI Taxonomy" id="408172"/>
    <lineage>
        <taxon>unclassified sequences</taxon>
        <taxon>metagenomes</taxon>
        <taxon>ecological metagenomes</taxon>
    </lineage>
</organism>
<dbReference type="EMBL" id="UINC01006022">
    <property type="protein sequence ID" value="SVA24994.1"/>
    <property type="molecule type" value="Genomic_DNA"/>
</dbReference>
<dbReference type="PROSITE" id="PS50800">
    <property type="entry name" value="SAP"/>
    <property type="match status" value="1"/>
</dbReference>
<evidence type="ECO:0000256" key="1">
    <source>
        <dbReference type="SAM" id="MobiDB-lite"/>
    </source>
</evidence>
<dbReference type="SUPFAM" id="SSF68906">
    <property type="entry name" value="SAP domain"/>
    <property type="match status" value="1"/>
</dbReference>
<sequence length="184" mass="19557">MAGDDSLDRDTLSSMTVVELREICKEKSLLVSGRKSELVDRILGDLGVEPEISPPEAADALIMDEGPDEASELDSPEVASERTEHAEAVERLISRLGGEDPPEESADEGPRWEGEVVEAELVESEPEAASKAAETATPVDAPEEDEASLVITIPTISSLGERWQTVASVAIVVLLVGVLATQVL</sequence>
<gene>
    <name evidence="3" type="ORF">METZ01_LOCUS77848</name>
</gene>
<feature type="compositionally biased region" description="Basic and acidic residues" evidence="1">
    <location>
        <begin position="79"/>
        <end position="93"/>
    </location>
</feature>
<evidence type="ECO:0000259" key="2">
    <source>
        <dbReference type="PROSITE" id="PS50800"/>
    </source>
</evidence>
<evidence type="ECO:0000313" key="3">
    <source>
        <dbReference type="EMBL" id="SVA24994.1"/>
    </source>
</evidence>
<feature type="region of interest" description="Disordered" evidence="1">
    <location>
        <begin position="64"/>
        <end position="146"/>
    </location>
</feature>
<dbReference type="SMART" id="SM00513">
    <property type="entry name" value="SAP"/>
    <property type="match status" value="1"/>
</dbReference>
<dbReference type="InterPro" id="IPR003034">
    <property type="entry name" value="SAP_dom"/>
</dbReference>
<reference evidence="3" key="1">
    <citation type="submission" date="2018-05" db="EMBL/GenBank/DDBJ databases">
        <authorList>
            <person name="Lanie J.A."/>
            <person name="Ng W.-L."/>
            <person name="Kazmierczak K.M."/>
            <person name="Andrzejewski T.M."/>
            <person name="Davidsen T.M."/>
            <person name="Wayne K.J."/>
            <person name="Tettelin H."/>
            <person name="Glass J.I."/>
            <person name="Rusch D."/>
            <person name="Podicherti R."/>
            <person name="Tsui H.-C.T."/>
            <person name="Winkler M.E."/>
        </authorList>
    </citation>
    <scope>NUCLEOTIDE SEQUENCE</scope>
</reference>
<name>A0A381UAK5_9ZZZZ</name>